<evidence type="ECO:0000313" key="2">
    <source>
        <dbReference type="EMBL" id="KAK3104440.1"/>
    </source>
</evidence>
<sequence length="633" mass="72612">MSSFAFITSICILSTVLVEGKRHYKTKDVPIKDTVQKLFDKIRGMQATRDTVAIPPLQWAKFRGVYESDVRLYFHGGPVESAMRYSFGVPDNNMFATAWVTSCLLEAYHYGNAPKPSEDQIMMSLEYMHKNYHNKNLNYTNSIMAFWPQLYDEGYQTYVSTPVNLLAMFNSTYLIDWDTVYQELDKAGLKEIASTIQRLLERREGYARVFHIPPDFDDTSVNLGLGSLLKDLITEFPQSSVLWQSKNSNLSSVFNALKHYAYKPIGGDRRVNTIDGRTYFYMRKFLENASIENKSVALVTTWIQDIEDLKTEYPEGIITPGNINNVDITVSANALFGITNAILTGLVTSEVLEDPEVQQIYMNTSTMIAFQIHTNFSGRPDLALTYYPSVMEFYWFVSRTYSQLKRHDRATGLPHEVMYSVMATLEDALHTTMTDAVVKQAIYNGTDVAYYDDFMGDGDVDQNNDTIRFGEDRLYTTGMAINALITTWTYYDDNTGHLHWHSDTPEVVKKTVSAAVLFLNQHILSGEYEPWNAFFSGSVKGFGTSSSEYPYNRYEYFNGTKVPDKHTGYSRERYRGMEGVVNETWYQEELKAKHSPIDFHGFNKNPEFFPFWCSETYTYVISMLALSTFDNIM</sequence>
<keyword evidence="3" id="KW-1185">Reference proteome</keyword>
<feature type="chain" id="PRO_5041668449" evidence="1">
    <location>
        <begin position="21"/>
        <end position="633"/>
    </location>
</feature>
<reference evidence="2" key="1">
    <citation type="submission" date="2019-08" db="EMBL/GenBank/DDBJ databases">
        <title>The improved chromosome-level genome for the pearl oyster Pinctada fucata martensii using PacBio sequencing and Hi-C.</title>
        <authorList>
            <person name="Zheng Z."/>
        </authorList>
    </citation>
    <scope>NUCLEOTIDE SEQUENCE</scope>
    <source>
        <strain evidence="2">ZZ-2019</strain>
        <tissue evidence="2">Adductor muscle</tissue>
    </source>
</reference>
<evidence type="ECO:0000256" key="1">
    <source>
        <dbReference type="SAM" id="SignalP"/>
    </source>
</evidence>
<dbReference type="AlphaFoldDB" id="A0AA89C8U7"/>
<proteinExistence type="predicted"/>
<feature type="signal peptide" evidence="1">
    <location>
        <begin position="1"/>
        <end position="20"/>
    </location>
</feature>
<gene>
    <name evidence="2" type="ORF">FSP39_002073</name>
</gene>
<protein>
    <submittedName>
        <fullName evidence="2">Uncharacterized protein</fullName>
    </submittedName>
</protein>
<dbReference type="Proteomes" id="UP001186944">
    <property type="component" value="Unassembled WGS sequence"/>
</dbReference>
<name>A0AA89C8U7_PINIB</name>
<comment type="caution">
    <text evidence="2">The sequence shown here is derived from an EMBL/GenBank/DDBJ whole genome shotgun (WGS) entry which is preliminary data.</text>
</comment>
<dbReference type="EMBL" id="VSWD01000004">
    <property type="protein sequence ID" value="KAK3104440.1"/>
    <property type="molecule type" value="Genomic_DNA"/>
</dbReference>
<accession>A0AA89C8U7</accession>
<evidence type="ECO:0000313" key="3">
    <source>
        <dbReference type="Proteomes" id="UP001186944"/>
    </source>
</evidence>
<organism evidence="2 3">
    <name type="scientific">Pinctada imbricata</name>
    <name type="common">Atlantic pearl-oyster</name>
    <name type="synonym">Pinctada martensii</name>
    <dbReference type="NCBI Taxonomy" id="66713"/>
    <lineage>
        <taxon>Eukaryota</taxon>
        <taxon>Metazoa</taxon>
        <taxon>Spiralia</taxon>
        <taxon>Lophotrochozoa</taxon>
        <taxon>Mollusca</taxon>
        <taxon>Bivalvia</taxon>
        <taxon>Autobranchia</taxon>
        <taxon>Pteriomorphia</taxon>
        <taxon>Pterioida</taxon>
        <taxon>Pterioidea</taxon>
        <taxon>Pteriidae</taxon>
        <taxon>Pinctada</taxon>
    </lineage>
</organism>
<keyword evidence="1" id="KW-0732">Signal</keyword>